<evidence type="ECO:0000256" key="1">
    <source>
        <dbReference type="ARBA" id="ARBA00008894"/>
    </source>
</evidence>
<keyword evidence="10" id="KW-1185">Reference proteome</keyword>
<keyword evidence="2" id="KW-0433">Leucine-rich repeat</keyword>
<organism evidence="9 10">
    <name type="scientific">Capsicum annuum</name>
    <name type="common">Capsicum pepper</name>
    <dbReference type="NCBI Taxonomy" id="4072"/>
    <lineage>
        <taxon>Eukaryota</taxon>
        <taxon>Viridiplantae</taxon>
        <taxon>Streptophyta</taxon>
        <taxon>Embryophyta</taxon>
        <taxon>Tracheophyta</taxon>
        <taxon>Spermatophyta</taxon>
        <taxon>Magnoliopsida</taxon>
        <taxon>eudicotyledons</taxon>
        <taxon>Gunneridae</taxon>
        <taxon>Pentapetalae</taxon>
        <taxon>asterids</taxon>
        <taxon>lamiids</taxon>
        <taxon>Solanales</taxon>
        <taxon>Solanaceae</taxon>
        <taxon>Solanoideae</taxon>
        <taxon>Capsiceae</taxon>
        <taxon>Capsicum</taxon>
    </lineage>
</organism>
<gene>
    <name evidence="9" type="ORF">T459_07628</name>
</gene>
<evidence type="ECO:0000256" key="5">
    <source>
        <dbReference type="ARBA" id="ARBA00022821"/>
    </source>
</evidence>
<reference evidence="9 10" key="2">
    <citation type="journal article" date="2017" name="Genome Biol.">
        <title>New reference genome sequences of hot pepper reveal the massive evolution of plant disease-resistance genes by retroduplication.</title>
        <authorList>
            <person name="Kim S."/>
            <person name="Park J."/>
            <person name="Yeom S.I."/>
            <person name="Kim Y.M."/>
            <person name="Seo E."/>
            <person name="Kim K.T."/>
            <person name="Kim M.S."/>
            <person name="Lee J.M."/>
            <person name="Cheong K."/>
            <person name="Shin H.S."/>
            <person name="Kim S.B."/>
            <person name="Han K."/>
            <person name="Lee J."/>
            <person name="Park M."/>
            <person name="Lee H.A."/>
            <person name="Lee H.Y."/>
            <person name="Lee Y."/>
            <person name="Oh S."/>
            <person name="Lee J.H."/>
            <person name="Choi E."/>
            <person name="Choi E."/>
            <person name="Lee S.E."/>
            <person name="Jeon J."/>
            <person name="Kim H."/>
            <person name="Choi G."/>
            <person name="Song H."/>
            <person name="Lee J."/>
            <person name="Lee S.C."/>
            <person name="Kwon J.K."/>
            <person name="Lee H.Y."/>
            <person name="Koo N."/>
            <person name="Hong Y."/>
            <person name="Kim R.W."/>
            <person name="Kang W.H."/>
            <person name="Huh J.H."/>
            <person name="Kang B.C."/>
            <person name="Yang T.J."/>
            <person name="Lee Y.H."/>
            <person name="Bennetzen J.L."/>
            <person name="Choi D."/>
        </authorList>
    </citation>
    <scope>NUCLEOTIDE SEQUENCE [LARGE SCALE GENOMIC DNA]</scope>
    <source>
        <strain evidence="10">cv. CM334</strain>
    </source>
</reference>
<proteinExistence type="inferred from homology"/>
<dbReference type="Gene3D" id="1.20.5.4130">
    <property type="match status" value="1"/>
</dbReference>
<evidence type="ECO:0000256" key="7">
    <source>
        <dbReference type="SAM" id="Coils"/>
    </source>
</evidence>
<evidence type="ECO:0000259" key="8">
    <source>
        <dbReference type="Pfam" id="PF18052"/>
    </source>
</evidence>
<keyword evidence="6" id="KW-0067">ATP-binding</keyword>
<keyword evidence="3" id="KW-0677">Repeat</keyword>
<name>A0A2G2ZU81_CAPAN</name>
<evidence type="ECO:0000256" key="4">
    <source>
        <dbReference type="ARBA" id="ARBA00022741"/>
    </source>
</evidence>
<evidence type="ECO:0000256" key="2">
    <source>
        <dbReference type="ARBA" id="ARBA00022614"/>
    </source>
</evidence>
<protein>
    <recommendedName>
        <fullName evidence="8">Disease resistance N-terminal domain-containing protein</fullName>
    </recommendedName>
</protein>
<dbReference type="AlphaFoldDB" id="A0A2G2ZU81"/>
<reference evidence="9 10" key="1">
    <citation type="journal article" date="2014" name="Nat. Genet.">
        <title>Genome sequence of the hot pepper provides insights into the evolution of pungency in Capsicum species.</title>
        <authorList>
            <person name="Kim S."/>
            <person name="Park M."/>
            <person name="Yeom S.I."/>
            <person name="Kim Y.M."/>
            <person name="Lee J.M."/>
            <person name="Lee H.A."/>
            <person name="Seo E."/>
            <person name="Choi J."/>
            <person name="Cheong K."/>
            <person name="Kim K.T."/>
            <person name="Jung K."/>
            <person name="Lee G.W."/>
            <person name="Oh S.K."/>
            <person name="Bae C."/>
            <person name="Kim S.B."/>
            <person name="Lee H.Y."/>
            <person name="Kim S.Y."/>
            <person name="Kim M.S."/>
            <person name="Kang B.C."/>
            <person name="Jo Y.D."/>
            <person name="Yang H.B."/>
            <person name="Jeong H.J."/>
            <person name="Kang W.H."/>
            <person name="Kwon J.K."/>
            <person name="Shin C."/>
            <person name="Lim J.Y."/>
            <person name="Park J.H."/>
            <person name="Huh J.H."/>
            <person name="Kim J.S."/>
            <person name="Kim B.D."/>
            <person name="Cohen O."/>
            <person name="Paran I."/>
            <person name="Suh M.C."/>
            <person name="Lee S.B."/>
            <person name="Kim Y.K."/>
            <person name="Shin Y."/>
            <person name="Noh S.J."/>
            <person name="Park J."/>
            <person name="Seo Y.S."/>
            <person name="Kwon S.Y."/>
            <person name="Kim H.A."/>
            <person name="Park J.M."/>
            <person name="Kim H.J."/>
            <person name="Choi S.B."/>
            <person name="Bosland P.W."/>
            <person name="Reeves G."/>
            <person name="Jo S.H."/>
            <person name="Lee B.W."/>
            <person name="Cho H.T."/>
            <person name="Choi H.S."/>
            <person name="Lee M.S."/>
            <person name="Yu Y."/>
            <person name="Do Choi Y."/>
            <person name="Park B.S."/>
            <person name="van Deynze A."/>
            <person name="Ashrafi H."/>
            <person name="Hill T."/>
            <person name="Kim W.T."/>
            <person name="Pai H.S."/>
            <person name="Ahn H.K."/>
            <person name="Yeam I."/>
            <person name="Giovannoni J.J."/>
            <person name="Rose J.K."/>
            <person name="Sorensen I."/>
            <person name="Lee S.J."/>
            <person name="Kim R.W."/>
            <person name="Choi I.Y."/>
            <person name="Choi B.S."/>
            <person name="Lim J.S."/>
            <person name="Lee Y.H."/>
            <person name="Choi D."/>
        </authorList>
    </citation>
    <scope>NUCLEOTIDE SEQUENCE [LARGE SCALE GENOMIC DNA]</scope>
    <source>
        <strain evidence="10">cv. CM334</strain>
    </source>
</reference>
<dbReference type="InterPro" id="IPR041118">
    <property type="entry name" value="Rx_N"/>
</dbReference>
<dbReference type="PANTHER" id="PTHR19338">
    <property type="entry name" value="TRANSLOCASE OF INNER MITOCHONDRIAL MEMBRANE 13 HOMOLOG"/>
    <property type="match status" value="1"/>
</dbReference>
<dbReference type="GO" id="GO:0005524">
    <property type="term" value="F:ATP binding"/>
    <property type="evidence" value="ECO:0007669"/>
    <property type="project" value="UniProtKB-KW"/>
</dbReference>
<sequence length="212" mass="24103">MAEILLTAVINKAVDIAGNLLFQEGTNLYSLKEDIDWLQREMKHLQAYIDDAKAKATEGDSRVKTLIKDIQELTGDVEDLLDEFLPKIQQSNKYKSAICCLKTADIPSHASFAKEFAMEIEKIKKRVVDIDRVRTTYRITDTSNNNNDCIPLDRRRLFLYADETEVIGFDDDFNMLQAKLLDQDFPYGVVSIVGMPGLEKTTLAKKLYKACP</sequence>
<dbReference type="STRING" id="4072.A0A2G2ZU81"/>
<feature type="domain" description="Disease resistance N-terminal" evidence="8">
    <location>
        <begin position="9"/>
        <end position="94"/>
    </location>
</feature>
<keyword evidence="5" id="KW-0611">Plant defense</keyword>
<evidence type="ECO:0000313" key="10">
    <source>
        <dbReference type="Proteomes" id="UP000222542"/>
    </source>
</evidence>
<dbReference type="CDD" id="cd14798">
    <property type="entry name" value="RX-CC_like"/>
    <property type="match status" value="1"/>
</dbReference>
<evidence type="ECO:0000256" key="3">
    <source>
        <dbReference type="ARBA" id="ARBA00022737"/>
    </source>
</evidence>
<dbReference type="SUPFAM" id="SSF52540">
    <property type="entry name" value="P-loop containing nucleoside triphosphate hydrolases"/>
    <property type="match status" value="1"/>
</dbReference>
<evidence type="ECO:0000256" key="6">
    <source>
        <dbReference type="ARBA" id="ARBA00022840"/>
    </source>
</evidence>
<dbReference type="OMA" id="REDTERC"/>
<dbReference type="Proteomes" id="UP000222542">
    <property type="component" value="Unassembled WGS sequence"/>
</dbReference>
<dbReference type="InterPro" id="IPR038005">
    <property type="entry name" value="RX-like_CC"/>
</dbReference>
<dbReference type="Pfam" id="PF18052">
    <property type="entry name" value="Rx_N"/>
    <property type="match status" value="1"/>
</dbReference>
<dbReference type="InterPro" id="IPR027417">
    <property type="entry name" value="P-loop_NTPase"/>
</dbReference>
<dbReference type="GO" id="GO:0006952">
    <property type="term" value="P:defense response"/>
    <property type="evidence" value="ECO:0007669"/>
    <property type="project" value="UniProtKB-KW"/>
</dbReference>
<dbReference type="Gramene" id="PHT85522">
    <property type="protein sequence ID" value="PHT85522"/>
    <property type="gene ID" value="T459_07628"/>
</dbReference>
<accession>A0A2G2ZU81</accession>
<feature type="coiled-coil region" evidence="7">
    <location>
        <begin position="35"/>
        <end position="83"/>
    </location>
</feature>
<dbReference type="EMBL" id="AYRZ02000003">
    <property type="protein sequence ID" value="PHT85522.1"/>
    <property type="molecule type" value="Genomic_DNA"/>
</dbReference>
<keyword evidence="7" id="KW-0175">Coiled coil</keyword>
<keyword evidence="4" id="KW-0547">Nucleotide-binding</keyword>
<comment type="caution">
    <text evidence="9">The sequence shown here is derived from an EMBL/GenBank/DDBJ whole genome shotgun (WGS) entry which is preliminary data.</text>
</comment>
<evidence type="ECO:0000313" key="9">
    <source>
        <dbReference type="EMBL" id="PHT85522.1"/>
    </source>
</evidence>
<dbReference type="PANTHER" id="PTHR19338:SF44">
    <property type="entry name" value="NB-ARC DOMAIN-CONTAINING PROTEIN"/>
    <property type="match status" value="1"/>
</dbReference>
<comment type="similarity">
    <text evidence="1">Belongs to the disease resistance NB-LRR family.</text>
</comment>
<dbReference type="Gene3D" id="3.40.50.300">
    <property type="entry name" value="P-loop containing nucleotide triphosphate hydrolases"/>
    <property type="match status" value="1"/>
</dbReference>